<feature type="signal peptide" evidence="2">
    <location>
        <begin position="1"/>
        <end position="19"/>
    </location>
</feature>
<feature type="region of interest" description="Disordered" evidence="1">
    <location>
        <begin position="53"/>
        <end position="84"/>
    </location>
</feature>
<evidence type="ECO:0000313" key="4">
    <source>
        <dbReference type="Proteomes" id="UP000424673"/>
    </source>
</evidence>
<organism evidence="3 4">
    <name type="scientific">Methylocystis rosea</name>
    <dbReference type="NCBI Taxonomy" id="173366"/>
    <lineage>
        <taxon>Bacteria</taxon>
        <taxon>Pseudomonadati</taxon>
        <taxon>Pseudomonadota</taxon>
        <taxon>Alphaproteobacteria</taxon>
        <taxon>Hyphomicrobiales</taxon>
        <taxon>Methylocystaceae</taxon>
        <taxon>Methylocystis</taxon>
    </lineage>
</organism>
<protein>
    <recommendedName>
        <fullName evidence="5">DUF2927 domain-containing protein</fullName>
    </recommendedName>
</protein>
<evidence type="ECO:0008006" key="5">
    <source>
        <dbReference type="Google" id="ProtNLM"/>
    </source>
</evidence>
<name>A0ABX6EL71_9HYPH</name>
<keyword evidence="2" id="KW-0732">Signal</keyword>
<evidence type="ECO:0000256" key="2">
    <source>
        <dbReference type="SAM" id="SignalP"/>
    </source>
</evidence>
<dbReference type="EMBL" id="CP044328">
    <property type="protein sequence ID" value="QGM95260.1"/>
    <property type="molecule type" value="Genomic_DNA"/>
</dbReference>
<accession>A0ABX6EL71</accession>
<evidence type="ECO:0000313" key="3">
    <source>
        <dbReference type="EMBL" id="QGM95260.1"/>
    </source>
</evidence>
<proteinExistence type="predicted"/>
<reference evidence="3 4" key="2">
    <citation type="journal article" date="2021" name="AMB Express">
        <title>Isolation and characterisation of Methylocystis spp. for poly-3-hydroxybutyrate production using waste methane feedstocks.</title>
        <authorList>
            <person name="Rumah B.L."/>
            <person name="Stead C.E."/>
            <person name="Claxton Stevens B.H."/>
            <person name="Minton N.P."/>
            <person name="Grosse-Honebrink A."/>
            <person name="Zhang Y."/>
        </authorList>
    </citation>
    <scope>NUCLEOTIDE SEQUENCE [LARGE SCALE GENOMIC DNA]</scope>
    <source>
        <strain evidence="3 4">BRCS1</strain>
    </source>
</reference>
<dbReference type="RefSeq" id="WP_154453525.1">
    <property type="nucleotide sequence ID" value="NZ_CP044328.1"/>
</dbReference>
<gene>
    <name evidence="3" type="ORF">F7D13_15165</name>
</gene>
<feature type="chain" id="PRO_5046877158" description="DUF2927 domain-containing protein" evidence="2">
    <location>
        <begin position="20"/>
        <end position="309"/>
    </location>
</feature>
<reference evidence="4" key="1">
    <citation type="submission" date="2019-09" db="EMBL/GenBank/DDBJ databases">
        <title>Isolation and complete genome sequencing of Methylocystis species.</title>
        <authorList>
            <person name="Rumah B.L."/>
            <person name="Stead C.E."/>
            <person name="Stevens B.C."/>
            <person name="Minton N.P."/>
            <person name="Grosse-Honebrink A."/>
            <person name="Zhang Y."/>
        </authorList>
    </citation>
    <scope>NUCLEOTIDE SEQUENCE [LARGE SCALE GENOMIC DNA]</scope>
    <source>
        <strain evidence="4">BRCS1</strain>
    </source>
</reference>
<evidence type="ECO:0000256" key="1">
    <source>
        <dbReference type="SAM" id="MobiDB-lite"/>
    </source>
</evidence>
<keyword evidence="4" id="KW-1185">Reference proteome</keyword>
<dbReference type="Proteomes" id="UP000424673">
    <property type="component" value="Chromosome"/>
</dbReference>
<sequence length="309" mass="33319">MRHFILAVALLLMSAPAFADRATECRSQCGEDAACYRRCMGYSYRPHSGWSGPNRPRAYRRAPSSFDAPRTAGPSEPSGGGGPVARPSILGTAYDYLYAPGVETAGYGLFSYVILPRPNDRAVAFLRELVGRFPAASDVAAPKERINILYIPTKRGSGGQAAFPADVDPAVLKTFLSKNYDFAMAQRLLFHLCDKPAPAVAQLCENDLSGGPYLLTYATKISDLSPLPPPFLFVDLTNVRARAFPLFVAAYAAQVKRPEFADGARLADFNLQVANILLTAADWVQPVSAAVADIAHFAEAKKSDEAAPK</sequence>